<dbReference type="InterPro" id="IPR003594">
    <property type="entry name" value="HATPase_dom"/>
</dbReference>
<dbReference type="CDD" id="cd00082">
    <property type="entry name" value="HisKA"/>
    <property type="match status" value="1"/>
</dbReference>
<dbReference type="InterPro" id="IPR005467">
    <property type="entry name" value="His_kinase_dom"/>
</dbReference>
<keyword evidence="5" id="KW-0547">Nucleotide-binding</keyword>
<dbReference type="EMBL" id="CP137852">
    <property type="protein sequence ID" value="WPB83870.1"/>
    <property type="molecule type" value="Genomic_DNA"/>
</dbReference>
<dbReference type="SUPFAM" id="SSF55785">
    <property type="entry name" value="PYP-like sensor domain (PAS domain)"/>
    <property type="match status" value="3"/>
</dbReference>
<reference evidence="12 13" key="1">
    <citation type="submission" date="2023-11" db="EMBL/GenBank/DDBJ databases">
        <title>Arctic aerobic anoxygenic photoheterotroph Sediminicoccus rosea KRV36 adapts its photosynthesis to long days of polar summer.</title>
        <authorList>
            <person name="Tomasch J."/>
            <person name="Kopejtka K."/>
            <person name="Bily T."/>
            <person name="Gardiner A.T."/>
            <person name="Gardian Z."/>
            <person name="Shivaramu S."/>
            <person name="Koblizek M."/>
            <person name="Engelhardt F."/>
            <person name="Kaftan D."/>
        </authorList>
    </citation>
    <scope>NUCLEOTIDE SEQUENCE [LARGE SCALE GENOMIC DNA]</scope>
    <source>
        <strain evidence="12 13">R-30</strain>
    </source>
</reference>
<feature type="domain" description="Histidine kinase" evidence="10">
    <location>
        <begin position="620"/>
        <end position="840"/>
    </location>
</feature>
<dbReference type="SMART" id="SM00086">
    <property type="entry name" value="PAC"/>
    <property type="match status" value="3"/>
</dbReference>
<dbReference type="InterPro" id="IPR003661">
    <property type="entry name" value="HisK_dim/P_dom"/>
</dbReference>
<dbReference type="PRINTS" id="PR00344">
    <property type="entry name" value="BCTRLSENSOR"/>
</dbReference>
<comment type="catalytic activity">
    <reaction evidence="1">
        <text>ATP + protein L-histidine = ADP + protein N-phospho-L-histidine.</text>
        <dbReference type="EC" id="2.7.13.3"/>
    </reaction>
</comment>
<dbReference type="Gene3D" id="3.30.450.20">
    <property type="entry name" value="PAS domain"/>
    <property type="match status" value="3"/>
</dbReference>
<evidence type="ECO:0000256" key="3">
    <source>
        <dbReference type="ARBA" id="ARBA00022553"/>
    </source>
</evidence>
<evidence type="ECO:0000256" key="5">
    <source>
        <dbReference type="ARBA" id="ARBA00022741"/>
    </source>
</evidence>
<keyword evidence="9" id="KW-0812">Transmembrane</keyword>
<name>A0ABZ0PE03_9PROT</name>
<dbReference type="Pfam" id="PF08447">
    <property type="entry name" value="PAS_3"/>
    <property type="match status" value="2"/>
</dbReference>
<dbReference type="InterPro" id="IPR013655">
    <property type="entry name" value="PAS_fold_3"/>
</dbReference>
<dbReference type="InterPro" id="IPR000700">
    <property type="entry name" value="PAS-assoc_C"/>
</dbReference>
<dbReference type="CDD" id="cd00130">
    <property type="entry name" value="PAS"/>
    <property type="match status" value="1"/>
</dbReference>
<keyword evidence="4" id="KW-0808">Transferase</keyword>
<dbReference type="Pfam" id="PF00512">
    <property type="entry name" value="HisKA"/>
    <property type="match status" value="1"/>
</dbReference>
<dbReference type="Gene3D" id="3.30.565.10">
    <property type="entry name" value="Histidine kinase-like ATPase, C-terminal domain"/>
    <property type="match status" value="1"/>
</dbReference>
<evidence type="ECO:0000256" key="9">
    <source>
        <dbReference type="SAM" id="Phobius"/>
    </source>
</evidence>
<evidence type="ECO:0000256" key="7">
    <source>
        <dbReference type="ARBA" id="ARBA00022840"/>
    </source>
</evidence>
<keyword evidence="9" id="KW-1133">Transmembrane helix</keyword>
<dbReference type="Proteomes" id="UP001305521">
    <property type="component" value="Chromosome"/>
</dbReference>
<dbReference type="InterPro" id="IPR036097">
    <property type="entry name" value="HisK_dim/P_sf"/>
</dbReference>
<evidence type="ECO:0000313" key="13">
    <source>
        <dbReference type="Proteomes" id="UP001305521"/>
    </source>
</evidence>
<dbReference type="PROSITE" id="PS50113">
    <property type="entry name" value="PAC"/>
    <property type="match status" value="3"/>
</dbReference>
<evidence type="ECO:0000313" key="12">
    <source>
        <dbReference type="EMBL" id="WPB83870.1"/>
    </source>
</evidence>
<gene>
    <name evidence="12" type="ORF">R9Z33_17350</name>
</gene>
<dbReference type="PANTHER" id="PTHR43065:SF46">
    <property type="entry name" value="C4-DICARBOXYLATE TRANSPORT SENSOR PROTEIN DCTB"/>
    <property type="match status" value="1"/>
</dbReference>
<dbReference type="InterPro" id="IPR004358">
    <property type="entry name" value="Sig_transdc_His_kin-like_C"/>
</dbReference>
<keyword evidence="9" id="KW-0472">Membrane</keyword>
<feature type="transmembrane region" description="Helical" evidence="9">
    <location>
        <begin position="184"/>
        <end position="206"/>
    </location>
</feature>
<dbReference type="SUPFAM" id="SSF47384">
    <property type="entry name" value="Homodimeric domain of signal transducing histidine kinase"/>
    <property type="match status" value="1"/>
</dbReference>
<evidence type="ECO:0000256" key="1">
    <source>
        <dbReference type="ARBA" id="ARBA00000085"/>
    </source>
</evidence>
<feature type="domain" description="PAC" evidence="11">
    <location>
        <begin position="298"/>
        <end position="349"/>
    </location>
</feature>
<keyword evidence="8" id="KW-0902">Two-component regulatory system</keyword>
<dbReference type="InterPro" id="IPR001610">
    <property type="entry name" value="PAC"/>
</dbReference>
<feature type="domain" description="PAC" evidence="11">
    <location>
        <begin position="556"/>
        <end position="607"/>
    </location>
</feature>
<keyword evidence="7" id="KW-0067">ATP-binding</keyword>
<dbReference type="InterPro" id="IPR036890">
    <property type="entry name" value="HATPase_C_sf"/>
</dbReference>
<dbReference type="SMART" id="SM00387">
    <property type="entry name" value="HATPase_c"/>
    <property type="match status" value="1"/>
</dbReference>
<feature type="transmembrane region" description="Helical" evidence="9">
    <location>
        <begin position="25"/>
        <end position="45"/>
    </location>
</feature>
<evidence type="ECO:0000256" key="2">
    <source>
        <dbReference type="ARBA" id="ARBA00012438"/>
    </source>
</evidence>
<accession>A0ABZ0PE03</accession>
<dbReference type="EC" id="2.7.13.3" evidence="2"/>
<evidence type="ECO:0000259" key="10">
    <source>
        <dbReference type="PROSITE" id="PS50109"/>
    </source>
</evidence>
<dbReference type="SMART" id="SM00388">
    <property type="entry name" value="HisKA"/>
    <property type="match status" value="1"/>
</dbReference>
<sequence>MTRLAAAPSVPLARARPWNSRREWIWLSLFALLLLVIGFSAAVLIHTRISVIDAGFSAMAADHLLGNALYAAVQLHTLAVQLDDPAAQAAMDQALAALSALSDPERPAALPDYPPGGPEVEALRALIPQVLEDVRQLRAAPGAATLLPQRIGRLEGDILVLVARSSEAVARYGTRLAETAFIPYLIRALLGTTLVLLMTYVALVLISRTRLRKANQALAGWAEDTAGVLAAMPGVLIRSRRGQDGIWRRSFVGAAVTEVTGHSVEEALRDDWWSANVDPAVAQRDWAVGTTPQMEPTTEREFAFRHKRGHWIWIRHRSRTYASADGQLEMISVWNDVTERRDLRLQRETLTADLQRVIATMPGVLVRLRRGEDGRWAPHFISPSIEALTGDTVEEAKRHGWWQERADPEDRERLRNMLCQSDPTLPTSTDFRFRHSQGHMIWVHCSTRGYVDASGQAELICVWSDITAEKRLLLDREELANDLQAVIQAIPGVLMRIREAEGGSWQRVYVAPGIEALTGHSVAEALRPEWLHENLDPAEPGLIDAQMGGPFPDLQHSVEFRFRHKQGHWIWIRRFTRGNRGPDGRREIIAIWNDVTHEKRLTEQLTQSAKLAQLGEVATGMAHELNQPLAGISLAAENALFSLDRLPDPPERAQQKLGLIVDLTKRASDIIDHMRIFGRNDSAARAAVPLPEVFAGAGKLMASRLRAAEVRLDVTLPAELPPVLGKSVPLEQVIMNLIGNACDAYAGLAEPVPLAQRAIRITAHAEADWVIIEVQDAAGGIPEDILPRIFEPFFTTKPVGQGTGLGLSISYGIISDMGGTITANNRDGGCLTRILLPVAR</sequence>
<dbReference type="NCBIfam" id="TIGR00229">
    <property type="entry name" value="sensory_box"/>
    <property type="match status" value="1"/>
</dbReference>
<evidence type="ECO:0000259" key="11">
    <source>
        <dbReference type="PROSITE" id="PS50113"/>
    </source>
</evidence>
<dbReference type="Gene3D" id="1.10.287.130">
    <property type="match status" value="1"/>
</dbReference>
<organism evidence="12 13">
    <name type="scientific">Sediminicoccus rosea</name>
    <dbReference type="NCBI Taxonomy" id="1225128"/>
    <lineage>
        <taxon>Bacteria</taxon>
        <taxon>Pseudomonadati</taxon>
        <taxon>Pseudomonadota</taxon>
        <taxon>Alphaproteobacteria</taxon>
        <taxon>Acetobacterales</taxon>
        <taxon>Roseomonadaceae</taxon>
        <taxon>Sediminicoccus</taxon>
    </lineage>
</organism>
<keyword evidence="6" id="KW-0418">Kinase</keyword>
<dbReference type="SUPFAM" id="SSF55874">
    <property type="entry name" value="ATPase domain of HSP90 chaperone/DNA topoisomerase II/histidine kinase"/>
    <property type="match status" value="1"/>
</dbReference>
<evidence type="ECO:0000256" key="6">
    <source>
        <dbReference type="ARBA" id="ARBA00022777"/>
    </source>
</evidence>
<protein>
    <recommendedName>
        <fullName evidence="2">histidine kinase</fullName>
        <ecNumber evidence="2">2.7.13.3</ecNumber>
    </recommendedName>
</protein>
<dbReference type="RefSeq" id="WP_318647827.1">
    <property type="nucleotide sequence ID" value="NZ_CP137852.1"/>
</dbReference>
<evidence type="ECO:0000256" key="8">
    <source>
        <dbReference type="ARBA" id="ARBA00023012"/>
    </source>
</evidence>
<dbReference type="PROSITE" id="PS50109">
    <property type="entry name" value="HIS_KIN"/>
    <property type="match status" value="1"/>
</dbReference>
<dbReference type="InterPro" id="IPR035965">
    <property type="entry name" value="PAS-like_dom_sf"/>
</dbReference>
<evidence type="ECO:0000256" key="4">
    <source>
        <dbReference type="ARBA" id="ARBA00022679"/>
    </source>
</evidence>
<proteinExistence type="predicted"/>
<dbReference type="InterPro" id="IPR000014">
    <property type="entry name" value="PAS"/>
</dbReference>
<dbReference type="PANTHER" id="PTHR43065">
    <property type="entry name" value="SENSOR HISTIDINE KINASE"/>
    <property type="match status" value="1"/>
</dbReference>
<keyword evidence="3" id="KW-0597">Phosphoprotein</keyword>
<dbReference type="Pfam" id="PF02518">
    <property type="entry name" value="HATPase_c"/>
    <property type="match status" value="1"/>
</dbReference>
<keyword evidence="13" id="KW-1185">Reference proteome</keyword>
<feature type="domain" description="PAC" evidence="11">
    <location>
        <begin position="427"/>
        <end position="478"/>
    </location>
</feature>